<sequence>MNDLTDLTELRDLFADKPHPTADRLAPARAALLAEARMKQRPRGRAVGLWRLMLAGGLVAATTAGVIAVQTVNFSAPVSAAEVLRLAAEAATTTPWPEPRDDQYLHYERIAETRSEKGVPNVGPRHITGEVWESVDGSRPELLWHKPSKSRPQDREYKELLTRCPGPGPTGVRSGPSYADLRGWPTDQEQLRHKLAERGNEMYPGKDAATRTWYGVRDVLGSPVPPKQQAAIFKIAAALPGIEMEELKDATGKSGVAVTRVDNQGRESLIFDKTSYVFLGGQELVPGQGRELWSVTRLQITDVLPAWSKSLKPENCV</sequence>
<keyword evidence="2" id="KW-1133">Transmembrane helix</keyword>
<evidence type="ECO:0000256" key="1">
    <source>
        <dbReference type="SAM" id="MobiDB-lite"/>
    </source>
</evidence>
<keyword evidence="2" id="KW-0812">Transmembrane</keyword>
<dbReference type="AlphaFoldDB" id="A0A1G8H0K0"/>
<dbReference type="OrthoDB" id="3460587at2"/>
<reference evidence="3 4" key="1">
    <citation type="submission" date="2016-10" db="EMBL/GenBank/DDBJ databases">
        <authorList>
            <person name="de Groot N.N."/>
        </authorList>
    </citation>
    <scope>NUCLEOTIDE SEQUENCE [LARGE SCALE GENOMIC DNA]</scope>
    <source>
        <strain evidence="3 4">CPCC 201354</strain>
    </source>
</reference>
<gene>
    <name evidence="3" type="ORF">SAMN05421505_1305</name>
</gene>
<evidence type="ECO:0000313" key="3">
    <source>
        <dbReference type="EMBL" id="SDI00134.1"/>
    </source>
</evidence>
<accession>A0A1G8H0K0</accession>
<protein>
    <recommendedName>
        <fullName evidence="5">CU044_5270 family protein</fullName>
    </recommendedName>
</protein>
<dbReference type="Proteomes" id="UP000198923">
    <property type="component" value="Unassembled WGS sequence"/>
</dbReference>
<organism evidence="3 4">
    <name type="scientific">Sinosporangium album</name>
    <dbReference type="NCBI Taxonomy" id="504805"/>
    <lineage>
        <taxon>Bacteria</taxon>
        <taxon>Bacillati</taxon>
        <taxon>Actinomycetota</taxon>
        <taxon>Actinomycetes</taxon>
        <taxon>Streptosporangiales</taxon>
        <taxon>Streptosporangiaceae</taxon>
        <taxon>Sinosporangium</taxon>
    </lineage>
</organism>
<feature type="transmembrane region" description="Helical" evidence="2">
    <location>
        <begin position="48"/>
        <end position="69"/>
    </location>
</feature>
<proteinExistence type="predicted"/>
<dbReference type="NCBIfam" id="NF038083">
    <property type="entry name" value="CU044_5270_fam"/>
    <property type="match status" value="1"/>
</dbReference>
<feature type="compositionally biased region" description="Basic and acidic residues" evidence="1">
    <location>
        <begin position="151"/>
        <end position="161"/>
    </location>
</feature>
<keyword evidence="4" id="KW-1185">Reference proteome</keyword>
<dbReference type="InterPro" id="IPR047789">
    <property type="entry name" value="CU044_5270-like"/>
</dbReference>
<evidence type="ECO:0000313" key="4">
    <source>
        <dbReference type="Proteomes" id="UP000198923"/>
    </source>
</evidence>
<evidence type="ECO:0008006" key="5">
    <source>
        <dbReference type="Google" id="ProtNLM"/>
    </source>
</evidence>
<dbReference type="EMBL" id="FNCN01000030">
    <property type="protein sequence ID" value="SDI00134.1"/>
    <property type="molecule type" value="Genomic_DNA"/>
</dbReference>
<evidence type="ECO:0000256" key="2">
    <source>
        <dbReference type="SAM" id="Phobius"/>
    </source>
</evidence>
<feature type="region of interest" description="Disordered" evidence="1">
    <location>
        <begin position="143"/>
        <end position="183"/>
    </location>
</feature>
<dbReference type="RefSeq" id="WP_093173659.1">
    <property type="nucleotide sequence ID" value="NZ_FNCN01000030.1"/>
</dbReference>
<keyword evidence="2" id="KW-0472">Membrane</keyword>
<name>A0A1G8H0K0_9ACTN</name>